<comment type="caution">
    <text evidence="2">The sequence shown here is derived from an EMBL/GenBank/DDBJ whole genome shotgun (WGS) entry which is preliminary data.</text>
</comment>
<dbReference type="AlphaFoldDB" id="E6PQ66"/>
<gene>
    <name evidence="2" type="ORF">CARN2_1680</name>
</gene>
<feature type="region of interest" description="Disordered" evidence="1">
    <location>
        <begin position="1"/>
        <end position="30"/>
    </location>
</feature>
<dbReference type="EMBL" id="CABM01000040">
    <property type="protein sequence ID" value="CBH97070.1"/>
    <property type="molecule type" value="Genomic_DNA"/>
</dbReference>
<name>E6PQ66_9ZZZZ</name>
<sequence length="86" mass="8980">MGTAQRGLDPVSAASRKQLARGGAHPRLNSLKQANLGARLQSRSFGSVAEWSIAPVLKTGNGQPFVSSNLTASARIDPSIFPSHPS</sequence>
<evidence type="ECO:0000256" key="1">
    <source>
        <dbReference type="SAM" id="MobiDB-lite"/>
    </source>
</evidence>
<organism evidence="2">
    <name type="scientific">mine drainage metagenome</name>
    <dbReference type="NCBI Taxonomy" id="410659"/>
    <lineage>
        <taxon>unclassified sequences</taxon>
        <taxon>metagenomes</taxon>
        <taxon>ecological metagenomes</taxon>
    </lineage>
</organism>
<evidence type="ECO:0000313" key="2">
    <source>
        <dbReference type="EMBL" id="CBH97070.1"/>
    </source>
</evidence>
<reference evidence="2" key="1">
    <citation type="submission" date="2009-10" db="EMBL/GenBank/DDBJ databases">
        <title>Diversity of trophic interactions inside an arsenic-rich microbial ecosystem.</title>
        <authorList>
            <person name="Bertin P.N."/>
            <person name="Heinrich-Salmeron A."/>
            <person name="Pelletier E."/>
            <person name="Goulhen-Chollet F."/>
            <person name="Arsene-Ploetze F."/>
            <person name="Gallien S."/>
            <person name="Calteau A."/>
            <person name="Vallenet D."/>
            <person name="Casiot C."/>
            <person name="Chane-Woon-Ming B."/>
            <person name="Giloteaux L."/>
            <person name="Barakat M."/>
            <person name="Bonnefoy V."/>
            <person name="Bruneel O."/>
            <person name="Chandler M."/>
            <person name="Cleiss J."/>
            <person name="Duran R."/>
            <person name="Elbaz-Poulichet F."/>
            <person name="Fonknechten N."/>
            <person name="Lauga B."/>
            <person name="Mornico D."/>
            <person name="Ortet P."/>
            <person name="Schaeffer C."/>
            <person name="Siguier P."/>
            <person name="Alexander Thil Smith A."/>
            <person name="Van Dorsselaer A."/>
            <person name="Weissenbach J."/>
            <person name="Medigue C."/>
            <person name="Le Paslier D."/>
        </authorList>
    </citation>
    <scope>NUCLEOTIDE SEQUENCE</scope>
</reference>
<accession>E6PQ66</accession>
<proteinExistence type="predicted"/>
<protein>
    <submittedName>
        <fullName evidence="2">Uncharacterized protein</fullName>
    </submittedName>
</protein>